<dbReference type="PANTHER" id="PTHR11610">
    <property type="entry name" value="LIPASE"/>
    <property type="match status" value="1"/>
</dbReference>
<dbReference type="GO" id="GO:0017171">
    <property type="term" value="F:serine hydrolase activity"/>
    <property type="evidence" value="ECO:0007669"/>
    <property type="project" value="TreeGrafter"/>
</dbReference>
<comment type="subcellular location">
    <subcellularLocation>
        <location evidence="1">Secreted</location>
    </subcellularLocation>
</comment>
<dbReference type="Gene3D" id="3.40.50.1820">
    <property type="entry name" value="alpha/beta hydrolase"/>
    <property type="match status" value="1"/>
</dbReference>
<proteinExistence type="inferred from homology"/>
<feature type="domain" description="Lipase" evidence="5">
    <location>
        <begin position="3"/>
        <end position="220"/>
    </location>
</feature>
<reference evidence="6" key="1">
    <citation type="submission" date="2015-09" db="EMBL/GenBank/DDBJ databases">
        <title>De novo assembly of Pectinophora gossypiella (Pink Bollworm) gut transcriptome.</title>
        <authorList>
            <person name="Tassone E.E."/>
        </authorList>
    </citation>
    <scope>NUCLEOTIDE SEQUENCE</scope>
</reference>
<dbReference type="PRINTS" id="PR00821">
    <property type="entry name" value="TAGLIPASE"/>
</dbReference>
<evidence type="ECO:0000256" key="2">
    <source>
        <dbReference type="ARBA" id="ARBA00010701"/>
    </source>
</evidence>
<dbReference type="InterPro" id="IPR013818">
    <property type="entry name" value="Lipase"/>
</dbReference>
<gene>
    <name evidence="6" type="ORF">g.12631</name>
</gene>
<evidence type="ECO:0000313" key="6">
    <source>
        <dbReference type="EMBL" id="JAT82829.1"/>
    </source>
</evidence>
<dbReference type="AlphaFoldDB" id="A0A1E1W799"/>
<dbReference type="SUPFAM" id="SSF53474">
    <property type="entry name" value="alpha/beta-Hydrolases"/>
    <property type="match status" value="1"/>
</dbReference>
<evidence type="ECO:0000256" key="1">
    <source>
        <dbReference type="ARBA" id="ARBA00004613"/>
    </source>
</evidence>
<comment type="similarity">
    <text evidence="2 4">Belongs to the AB hydrolase superfamily. Lipase family.</text>
</comment>
<dbReference type="PANTHER" id="PTHR11610:SF173">
    <property type="entry name" value="LIPASE DOMAIN-CONTAINING PROTEIN-RELATED"/>
    <property type="match status" value="1"/>
</dbReference>
<dbReference type="GO" id="GO:0005615">
    <property type="term" value="C:extracellular space"/>
    <property type="evidence" value="ECO:0007669"/>
    <property type="project" value="TreeGrafter"/>
</dbReference>
<accession>A0A1E1W799</accession>
<dbReference type="GO" id="GO:0016042">
    <property type="term" value="P:lipid catabolic process"/>
    <property type="evidence" value="ECO:0007669"/>
    <property type="project" value="TreeGrafter"/>
</dbReference>
<dbReference type="EMBL" id="GDQN01008225">
    <property type="protein sequence ID" value="JAT82829.1"/>
    <property type="molecule type" value="Transcribed_RNA"/>
</dbReference>
<keyword evidence="3" id="KW-0964">Secreted</keyword>
<dbReference type="InterPro" id="IPR029058">
    <property type="entry name" value="AB_hydrolase_fold"/>
</dbReference>
<organism evidence="6">
    <name type="scientific">Pectinophora gossypiella</name>
    <name type="common">Cotton pink bollworm</name>
    <name type="synonym">Depressaria gossypiella</name>
    <dbReference type="NCBI Taxonomy" id="13191"/>
    <lineage>
        <taxon>Eukaryota</taxon>
        <taxon>Metazoa</taxon>
        <taxon>Ecdysozoa</taxon>
        <taxon>Arthropoda</taxon>
        <taxon>Hexapoda</taxon>
        <taxon>Insecta</taxon>
        <taxon>Pterygota</taxon>
        <taxon>Neoptera</taxon>
        <taxon>Endopterygota</taxon>
        <taxon>Lepidoptera</taxon>
        <taxon>Glossata</taxon>
        <taxon>Ditrysia</taxon>
        <taxon>Gelechioidea</taxon>
        <taxon>Gelechiidae</taxon>
        <taxon>Apatetrinae</taxon>
        <taxon>Pectinophora</taxon>
    </lineage>
</organism>
<evidence type="ECO:0000259" key="5">
    <source>
        <dbReference type="Pfam" id="PF00151"/>
    </source>
</evidence>
<evidence type="ECO:0000256" key="3">
    <source>
        <dbReference type="ARBA" id="ARBA00022525"/>
    </source>
</evidence>
<name>A0A1E1W799_PECGO</name>
<dbReference type="Pfam" id="PF00151">
    <property type="entry name" value="Lipase"/>
    <property type="match status" value="1"/>
</dbReference>
<protein>
    <recommendedName>
        <fullName evidence="5">Lipase domain-containing protein</fullName>
    </recommendedName>
</protein>
<dbReference type="InterPro" id="IPR000734">
    <property type="entry name" value="TAG_lipase"/>
</dbReference>
<dbReference type="OrthoDB" id="199913at2759"/>
<dbReference type="GO" id="GO:0016298">
    <property type="term" value="F:lipase activity"/>
    <property type="evidence" value="ECO:0007669"/>
    <property type="project" value="InterPro"/>
</dbReference>
<dbReference type="CDD" id="cd00707">
    <property type="entry name" value="Pancreat_lipase_like"/>
    <property type="match status" value="1"/>
</dbReference>
<evidence type="ECO:0000256" key="4">
    <source>
        <dbReference type="RuleBase" id="RU004262"/>
    </source>
</evidence>
<sequence length="249" mass="26787">MNDIDSILSSNFNPYVPTVVIAHGWLSNQNSDLNPVIRDAYLDKSDVNVIVLDWRRLAISGYVTAASGVPAVGRGLGLFLEFVSRVTGASYGSMHLVGFSLGSHLVGNAGRQLGGRLARITALDPAGPLWVYNSNRVSANDAIYVEGIHTNGGMVGLGLGSAIGHADFFPNGGVTQPGCYTPICDHNRAWEFFASSVTHNHLIGTECTSSTQITLNTCRGSRILPMGNDDLNKRGFGRYRVNTGRRYPF</sequence>
<dbReference type="InterPro" id="IPR033906">
    <property type="entry name" value="Lipase_N"/>
</dbReference>